<dbReference type="GO" id="GO:0005934">
    <property type="term" value="C:cellular bud tip"/>
    <property type="evidence" value="ECO:0007669"/>
    <property type="project" value="EnsemblFungi"/>
</dbReference>
<dbReference type="GO" id="GO:0008139">
    <property type="term" value="F:nuclear localization sequence binding"/>
    <property type="evidence" value="ECO:0007669"/>
    <property type="project" value="EnsemblFungi"/>
</dbReference>
<dbReference type="GO" id="GO:0005829">
    <property type="term" value="C:cytosol"/>
    <property type="evidence" value="ECO:0007669"/>
    <property type="project" value="EnsemblFungi"/>
</dbReference>
<dbReference type="KEGG" id="kaf:KAFR_0C00900"/>
<organism evidence="7 8">
    <name type="scientific">Kazachstania africana (strain ATCC 22294 / BCRC 22015 / CBS 2517 / CECT 1963 / NBRC 1671 / NRRL Y-8276)</name>
    <name type="common">Yeast</name>
    <name type="synonym">Kluyveromyces africanus</name>
    <dbReference type="NCBI Taxonomy" id="1071382"/>
    <lineage>
        <taxon>Eukaryota</taxon>
        <taxon>Fungi</taxon>
        <taxon>Dikarya</taxon>
        <taxon>Ascomycota</taxon>
        <taxon>Saccharomycotina</taxon>
        <taxon>Saccharomycetes</taxon>
        <taxon>Saccharomycetales</taxon>
        <taxon>Saccharomycetaceae</taxon>
        <taxon>Kazachstania</taxon>
    </lineage>
</organism>
<dbReference type="Proteomes" id="UP000005220">
    <property type="component" value="Chromosome 3"/>
</dbReference>
<dbReference type="SUPFAM" id="SSF48371">
    <property type="entry name" value="ARM repeat"/>
    <property type="match status" value="1"/>
</dbReference>
<keyword evidence="8" id="KW-1185">Reference proteome</keyword>
<dbReference type="Pfam" id="PF13513">
    <property type="entry name" value="HEAT_EZ"/>
    <property type="match status" value="1"/>
</dbReference>
<dbReference type="EMBL" id="HE650823">
    <property type="protein sequence ID" value="CCF57085.1"/>
    <property type="molecule type" value="Genomic_DNA"/>
</dbReference>
<dbReference type="STRING" id="1071382.H2ART5"/>
<proteinExistence type="predicted"/>
<evidence type="ECO:0000256" key="1">
    <source>
        <dbReference type="ARBA" id="ARBA00004496"/>
    </source>
</evidence>
<dbReference type="AlphaFoldDB" id="H2ART5"/>
<evidence type="ECO:0000256" key="2">
    <source>
        <dbReference type="ARBA" id="ARBA00022448"/>
    </source>
</evidence>
<dbReference type="InterPro" id="IPR011989">
    <property type="entry name" value="ARM-like"/>
</dbReference>
<evidence type="ECO:0000313" key="7">
    <source>
        <dbReference type="EMBL" id="CCF57085.1"/>
    </source>
</evidence>
<evidence type="ECO:0000313" key="8">
    <source>
        <dbReference type="Proteomes" id="UP000005220"/>
    </source>
</evidence>
<dbReference type="InterPro" id="IPR040122">
    <property type="entry name" value="Importin_beta"/>
</dbReference>
<feature type="compositionally biased region" description="Acidic residues" evidence="6">
    <location>
        <begin position="383"/>
        <end position="395"/>
    </location>
</feature>
<keyword evidence="5" id="KW-0653">Protein transport</keyword>
<dbReference type="PANTHER" id="PTHR10527">
    <property type="entry name" value="IMPORTIN BETA"/>
    <property type="match status" value="1"/>
</dbReference>
<dbReference type="OrthoDB" id="951172at2759"/>
<dbReference type="InParanoid" id="H2ART5"/>
<protein>
    <recommendedName>
        <fullName evidence="9">Importin N-terminal domain-containing protein</fullName>
    </recommendedName>
</protein>
<evidence type="ECO:0000256" key="5">
    <source>
        <dbReference type="ARBA" id="ARBA00022927"/>
    </source>
</evidence>
<accession>H2ART5</accession>
<dbReference type="HOGENOM" id="CLU_008136_1_1_1"/>
<dbReference type="Gene3D" id="1.25.10.10">
    <property type="entry name" value="Leucine-rich Repeat Variant"/>
    <property type="match status" value="1"/>
</dbReference>
<dbReference type="GeneID" id="13885004"/>
<reference evidence="7 8" key="1">
    <citation type="journal article" date="2011" name="Proc. Natl. Acad. Sci. U.S.A.">
        <title>Evolutionary erosion of yeast sex chromosomes by mating-type switching accidents.</title>
        <authorList>
            <person name="Gordon J.L."/>
            <person name="Armisen D."/>
            <person name="Proux-Wera E."/>
            <person name="Oheigeartaigh S.S."/>
            <person name="Byrne K.P."/>
            <person name="Wolfe K.H."/>
        </authorList>
    </citation>
    <scope>NUCLEOTIDE SEQUENCE [LARGE SCALE GENOMIC DNA]</scope>
    <source>
        <strain evidence="8">ATCC 22294 / BCRC 22015 / CBS 2517 / CECT 1963 / NBRC 1671 / NRRL Y-8276</strain>
    </source>
</reference>
<dbReference type="eggNOG" id="KOG2023">
    <property type="taxonomic scope" value="Eukaryota"/>
</dbReference>
<dbReference type="InterPro" id="IPR016024">
    <property type="entry name" value="ARM-type_fold"/>
</dbReference>
<dbReference type="FunCoup" id="H2ART5">
    <property type="interactions" value="1298"/>
</dbReference>
<sequence>MSTQSWSADPQSVMELVGLLKSSISPNQSERMTSMESLKTFELQPEFLNYLCYILIEGETDQNLTSNFSANELSTYRASAGMLLKNTLLNQQSLLKHNIEYVKNNIVHGLYNSTNALVANVTGIVITTLFSAHYRQHRNDPTGYQMLLQLLELASNGNVGAIKALSKIVEDNGQFFQVDWTGMNGEQIKPIETLIESFLRFIKASNENSIIRSESLKCMNFIIALQNQFFVVKLDEFLAILFGLAENDHHDDVRIQICVSFTQLLQVRPDKLIDYLDGIVNFCLHIIGTVDDEKVAIEACEFLFEFVNNTLVPKHILQPYVPQLVPVLLAKMVYDNDTIMVLESHNEDDAYLEDKDEDIKPMAPRIVKRKDVANADASTGANNEDDEDDEDEDDGEIDSVWTLRKCSAATLDSLTTALPRDVIEIAFPFLREHLTSEKWYVREATILALGAMSEGGMKYFNDQLPALIPFLVEQIKDPWAPIRKIVCWTLSRFSPWVLKDHTEFMIPVLEPVVNTLVDKKKDVQEAAISSTAVFIENCDPELIETLLYNDLLASFDKCFQLYKKKNLIILYDAVGRFAEKVLLDDNGMQVILPHLINKWTSLPDNDKELWPLLECLSCVASSLGEKFLPMAPDVFSRAYRILCHCVELERKAHQDPTIMVPEKDFTITSIDLIDGLVQGLEAQSQALLFPNNDNSILRIMLECLQDPVHEVRQSTFALLGDIVTFHSPQVLSGYLQQFLKFIGTEIIHNDDPDGVSSMINAIWCLGLISERIDLSEYVIDMSRILLDLFTTTLQDVDISVMENIAITIGRMSITHPEVFTSGQFAADNVWSRWCDSVANVESLEEKSSAYMGFLKILNLMGEQAQISSNTMVKIIDGLSNNVEAQAFAEEVLDFLMKHSAQIQSLNLSQTQIAFLQQFSN</sequence>
<comment type="subcellular location">
    <subcellularLocation>
        <location evidence="1">Cytoplasm</location>
    </subcellularLocation>
</comment>
<feature type="region of interest" description="Disordered" evidence="6">
    <location>
        <begin position="374"/>
        <end position="395"/>
    </location>
</feature>
<gene>
    <name evidence="7" type="primary">KAFR0C00900</name>
    <name evidence="7" type="ORF">KAFR_0C00900</name>
</gene>
<evidence type="ECO:0000256" key="3">
    <source>
        <dbReference type="ARBA" id="ARBA00022490"/>
    </source>
</evidence>
<dbReference type="GO" id="GO:0034399">
    <property type="term" value="C:nuclear periphery"/>
    <property type="evidence" value="ECO:0007669"/>
    <property type="project" value="EnsemblFungi"/>
</dbReference>
<name>H2ART5_KAZAF</name>
<keyword evidence="2" id="KW-0813">Transport</keyword>
<evidence type="ECO:0000256" key="6">
    <source>
        <dbReference type="SAM" id="MobiDB-lite"/>
    </source>
</evidence>
<keyword evidence="4" id="KW-0677">Repeat</keyword>
<evidence type="ECO:0000256" key="4">
    <source>
        <dbReference type="ARBA" id="ARBA00022737"/>
    </source>
</evidence>
<dbReference type="GO" id="GO:0006606">
    <property type="term" value="P:protein import into nucleus"/>
    <property type="evidence" value="ECO:0007669"/>
    <property type="project" value="EnsemblFungi"/>
</dbReference>
<evidence type="ECO:0008006" key="9">
    <source>
        <dbReference type="Google" id="ProtNLM"/>
    </source>
</evidence>
<dbReference type="Pfam" id="PF02985">
    <property type="entry name" value="HEAT"/>
    <property type="match status" value="1"/>
</dbReference>
<dbReference type="InterPro" id="IPR000357">
    <property type="entry name" value="HEAT"/>
</dbReference>
<dbReference type="GO" id="GO:0005935">
    <property type="term" value="C:cellular bud neck"/>
    <property type="evidence" value="ECO:0007669"/>
    <property type="project" value="EnsemblFungi"/>
</dbReference>
<dbReference type="RefSeq" id="XP_003956220.1">
    <property type="nucleotide sequence ID" value="XM_003956171.1"/>
</dbReference>
<dbReference type="GO" id="GO:0010458">
    <property type="term" value="P:exit from mitosis"/>
    <property type="evidence" value="ECO:0007669"/>
    <property type="project" value="EnsemblFungi"/>
</dbReference>
<keyword evidence="3" id="KW-0963">Cytoplasm</keyword>